<evidence type="ECO:0000313" key="2">
    <source>
        <dbReference type="Proteomes" id="UP000887013"/>
    </source>
</evidence>
<dbReference type="AlphaFoldDB" id="A0A8X6U350"/>
<keyword evidence="2" id="KW-1185">Reference proteome</keyword>
<name>A0A8X6U350_NEPPI</name>
<accession>A0A8X6U350</accession>
<reference evidence="1" key="1">
    <citation type="submission" date="2020-08" db="EMBL/GenBank/DDBJ databases">
        <title>Multicomponent nature underlies the extraordinary mechanical properties of spider dragline silk.</title>
        <authorList>
            <person name="Kono N."/>
            <person name="Nakamura H."/>
            <person name="Mori M."/>
            <person name="Yoshida Y."/>
            <person name="Ohtoshi R."/>
            <person name="Malay A.D."/>
            <person name="Moran D.A.P."/>
            <person name="Tomita M."/>
            <person name="Numata K."/>
            <person name="Arakawa K."/>
        </authorList>
    </citation>
    <scope>NUCLEOTIDE SEQUENCE</scope>
</reference>
<dbReference type="EMBL" id="BMAW01069667">
    <property type="protein sequence ID" value="GFT70057.1"/>
    <property type="molecule type" value="Genomic_DNA"/>
</dbReference>
<evidence type="ECO:0000313" key="1">
    <source>
        <dbReference type="EMBL" id="GFT70057.1"/>
    </source>
</evidence>
<organism evidence="1 2">
    <name type="scientific">Nephila pilipes</name>
    <name type="common">Giant wood spider</name>
    <name type="synonym">Nephila maculata</name>
    <dbReference type="NCBI Taxonomy" id="299642"/>
    <lineage>
        <taxon>Eukaryota</taxon>
        <taxon>Metazoa</taxon>
        <taxon>Ecdysozoa</taxon>
        <taxon>Arthropoda</taxon>
        <taxon>Chelicerata</taxon>
        <taxon>Arachnida</taxon>
        <taxon>Araneae</taxon>
        <taxon>Araneomorphae</taxon>
        <taxon>Entelegynae</taxon>
        <taxon>Araneoidea</taxon>
        <taxon>Nephilidae</taxon>
        <taxon>Nephila</taxon>
    </lineage>
</organism>
<sequence>MTRGLHCSIENGTLHISVENLRVWCYLPLRTTRPNRVPYHKWVGSGAPSMGPRASKPMVLYSTRPSQGFQWVLGPWRPFYGTEAHNLGIVGIVSSARVVGGVARVDRSHRSQSPILRSGVWTPRGPPRGRQDWTEVEWESAFQYESYEGSLDPIAVIQIPMKHPFPYSPGVEPRTGTRARTDLQLTGRIGKGMLHLPALKSCSCHH</sequence>
<gene>
    <name evidence="1" type="ORF">NPIL_542101</name>
</gene>
<protein>
    <submittedName>
        <fullName evidence="1">Uncharacterized protein</fullName>
    </submittedName>
</protein>
<dbReference type="Proteomes" id="UP000887013">
    <property type="component" value="Unassembled WGS sequence"/>
</dbReference>
<comment type="caution">
    <text evidence="1">The sequence shown here is derived from an EMBL/GenBank/DDBJ whole genome shotgun (WGS) entry which is preliminary data.</text>
</comment>
<proteinExistence type="predicted"/>